<evidence type="ECO:0000313" key="3">
    <source>
        <dbReference type="EMBL" id="KAF1797232.1"/>
    </source>
</evidence>
<organism evidence="3 4">
    <name type="scientific">Mucor circinelloides f. lusitanicus</name>
    <name type="common">Mucor racemosus var. lusitanicus</name>
    <dbReference type="NCBI Taxonomy" id="29924"/>
    <lineage>
        <taxon>Eukaryota</taxon>
        <taxon>Fungi</taxon>
        <taxon>Fungi incertae sedis</taxon>
        <taxon>Mucoromycota</taxon>
        <taxon>Mucoromycotina</taxon>
        <taxon>Mucoromycetes</taxon>
        <taxon>Mucorales</taxon>
        <taxon>Mucorineae</taxon>
        <taxon>Mucoraceae</taxon>
        <taxon>Mucor</taxon>
    </lineage>
</organism>
<evidence type="ECO:0000259" key="2">
    <source>
        <dbReference type="SMART" id="SM00458"/>
    </source>
</evidence>
<dbReference type="InterPro" id="IPR000772">
    <property type="entry name" value="Ricin_B_lectin"/>
</dbReference>
<dbReference type="AlphaFoldDB" id="A0A8H4B7P5"/>
<dbReference type="PROSITE" id="PS50231">
    <property type="entry name" value="RICIN_B_LECTIN"/>
    <property type="match status" value="1"/>
</dbReference>
<dbReference type="Proteomes" id="UP000469890">
    <property type="component" value="Unassembled WGS sequence"/>
</dbReference>
<dbReference type="Gene3D" id="2.80.10.50">
    <property type="match status" value="1"/>
</dbReference>
<evidence type="ECO:0000256" key="1">
    <source>
        <dbReference type="SAM" id="MobiDB-lite"/>
    </source>
</evidence>
<dbReference type="CDD" id="cd23454">
    <property type="entry name" value="beta-trefoil_Ricin_GllA-1"/>
    <property type="match status" value="1"/>
</dbReference>
<reference evidence="3 4" key="1">
    <citation type="submission" date="2019-09" db="EMBL/GenBank/DDBJ databases">
        <authorList>
            <consortium name="DOE Joint Genome Institute"/>
            <person name="Mondo S.J."/>
            <person name="Navarro-Mendoza M.I."/>
            <person name="Perez-Arques C."/>
            <person name="Panchal S."/>
            <person name="Nicolas F.E."/>
            <person name="Ganguly P."/>
            <person name="Pangilinan J."/>
            <person name="Grigoriev I."/>
            <person name="Heitman J."/>
            <person name="Sanya K."/>
            <person name="Garre V."/>
        </authorList>
    </citation>
    <scope>NUCLEOTIDE SEQUENCE [LARGE SCALE GENOMIC DNA]</scope>
    <source>
        <strain evidence="3 4">MU402</strain>
    </source>
</reference>
<feature type="compositionally biased region" description="Pro residues" evidence="1">
    <location>
        <begin position="373"/>
        <end position="382"/>
    </location>
</feature>
<sequence>MSNTSMFPEGLFYILSRKHGFALDVYDGQTKEGANLIVWPQKFQDSDNQLWSFDGGRLTNKKSGHVMDISSSAFKSDKTIVQKKRKASKQSQEWIYDQGFICSKEYPSLVLDIRGDSPKGGAQVLLYKRKDTDNLNQLWQFEPYQQFENALNMATTSIPLHKKEGFGQPRPGYAAEPGVPPELKQVPENNKIAGVGNNVAPTSTTTAAGNSRADPVLANYGSFYGGTTTAPPAAQPGQAPSSSGNYPPPPPPPRNDNYPPPSAQPGQAPSPSSFPEPIPANATSSFSPPPPPPASTAAGGGYPPASGYPPAPQSPSNYPPAPQSPPSYPPQHASSGYPPPSSPSNYNSYPGSQHHQQPSGYPPAPGNMSTSPPNYPSYPPPSNANAGYPPSPSAGGPGFPQPNAPQEHFYHQQQPTGMPGHGGHANQGYPPPPPLPGNRPNNNSDQYGYPSYPQ</sequence>
<accession>A0A8H4B7P5</accession>
<protein>
    <recommendedName>
        <fullName evidence="2">Ricin B lectin domain-containing protein</fullName>
    </recommendedName>
</protein>
<dbReference type="SUPFAM" id="SSF50370">
    <property type="entry name" value="Ricin B-like lectins"/>
    <property type="match status" value="1"/>
</dbReference>
<dbReference type="SMART" id="SM00458">
    <property type="entry name" value="RICIN"/>
    <property type="match status" value="1"/>
</dbReference>
<gene>
    <name evidence="3" type="ORF">FB192DRAFT_1402821</name>
</gene>
<dbReference type="EMBL" id="JAAECE010000010">
    <property type="protein sequence ID" value="KAF1797232.1"/>
    <property type="molecule type" value="Genomic_DNA"/>
</dbReference>
<dbReference type="Pfam" id="PF00652">
    <property type="entry name" value="Ricin_B_lectin"/>
    <property type="match status" value="1"/>
</dbReference>
<evidence type="ECO:0000313" key="4">
    <source>
        <dbReference type="Proteomes" id="UP000469890"/>
    </source>
</evidence>
<feature type="domain" description="Ricin B lectin" evidence="2">
    <location>
        <begin position="9"/>
        <end position="142"/>
    </location>
</feature>
<dbReference type="InterPro" id="IPR035992">
    <property type="entry name" value="Ricin_B-like_lectins"/>
</dbReference>
<feature type="compositionally biased region" description="Low complexity" evidence="1">
    <location>
        <begin position="227"/>
        <end position="245"/>
    </location>
</feature>
<feature type="region of interest" description="Disordered" evidence="1">
    <location>
        <begin position="161"/>
        <end position="186"/>
    </location>
</feature>
<feature type="region of interest" description="Disordered" evidence="1">
    <location>
        <begin position="227"/>
        <end position="454"/>
    </location>
</feature>
<comment type="caution">
    <text evidence="3">The sequence shown here is derived from an EMBL/GenBank/DDBJ whole genome shotgun (WGS) entry which is preliminary data.</text>
</comment>
<feature type="compositionally biased region" description="Low complexity" evidence="1">
    <location>
        <begin position="343"/>
        <end position="352"/>
    </location>
</feature>
<feature type="compositionally biased region" description="Pro residues" evidence="1">
    <location>
        <begin position="306"/>
        <end position="329"/>
    </location>
</feature>
<proteinExistence type="predicted"/>
<name>A0A8H4B7P5_MUCCL</name>
<feature type="compositionally biased region" description="Pro residues" evidence="1">
    <location>
        <begin position="246"/>
        <end position="263"/>
    </location>
</feature>
<dbReference type="SMR" id="A0A8H4B7P5"/>